<dbReference type="GO" id="GO:0009279">
    <property type="term" value="C:cell outer membrane"/>
    <property type="evidence" value="ECO:0007669"/>
    <property type="project" value="UniProtKB-SubCell"/>
</dbReference>
<accession>K0WVZ7</accession>
<reference evidence="4 5" key="1">
    <citation type="submission" date="2012-08" db="EMBL/GenBank/DDBJ databases">
        <title>The Genome Sequence of Barnesiella intestinihominis YIT 11860.</title>
        <authorList>
            <consortium name="The Broad Institute Genome Sequencing Platform"/>
            <person name="Earl A."/>
            <person name="Ward D."/>
            <person name="Feldgarden M."/>
            <person name="Gevers D."/>
            <person name="Morotomi M."/>
            <person name="Walker B."/>
            <person name="Young S.K."/>
            <person name="Zeng Q."/>
            <person name="Gargeya S."/>
            <person name="Fitzgerald M."/>
            <person name="Haas B."/>
            <person name="Abouelleil A."/>
            <person name="Alvarado L."/>
            <person name="Arachchi H.M."/>
            <person name="Berlin A.M."/>
            <person name="Chapman S.B."/>
            <person name="Goldberg J."/>
            <person name="Griggs A."/>
            <person name="Gujja S."/>
            <person name="Hansen M."/>
            <person name="Howarth C."/>
            <person name="Imamovic A."/>
            <person name="Larimer J."/>
            <person name="McCowen C."/>
            <person name="Montmayeur A."/>
            <person name="Murphy C."/>
            <person name="Neiman D."/>
            <person name="Pearson M."/>
            <person name="Priest M."/>
            <person name="Roberts A."/>
            <person name="Saif S."/>
            <person name="Shea T."/>
            <person name="Sisk P."/>
            <person name="Sykes S."/>
            <person name="Wortman J."/>
            <person name="Nusbaum C."/>
            <person name="Birren B."/>
        </authorList>
    </citation>
    <scope>NUCLEOTIDE SEQUENCE [LARGE SCALE GENOMIC DNA]</scope>
    <source>
        <strain evidence="4 5">YIT 11860</strain>
    </source>
</reference>
<dbReference type="AlphaFoldDB" id="K0WVZ7"/>
<dbReference type="EMBL" id="ADLE01000017">
    <property type="protein sequence ID" value="EJZ62421.1"/>
    <property type="molecule type" value="Genomic_DNA"/>
</dbReference>
<comment type="caution">
    <text evidence="4">The sequence shown here is derived from an EMBL/GenBank/DDBJ whole genome shotgun (WGS) entry which is preliminary data.</text>
</comment>
<dbReference type="Proteomes" id="UP000006044">
    <property type="component" value="Unassembled WGS sequence"/>
</dbReference>
<evidence type="ECO:0008006" key="6">
    <source>
        <dbReference type="Google" id="ProtNLM"/>
    </source>
</evidence>
<organism evidence="4 5">
    <name type="scientific">Barnesiella intestinihominis YIT 11860</name>
    <dbReference type="NCBI Taxonomy" id="742726"/>
    <lineage>
        <taxon>Bacteria</taxon>
        <taxon>Pseudomonadati</taxon>
        <taxon>Bacteroidota</taxon>
        <taxon>Bacteroidia</taxon>
        <taxon>Bacteroidales</taxon>
        <taxon>Barnesiellaceae</taxon>
        <taxon>Barnesiella</taxon>
    </lineage>
</organism>
<keyword evidence="5" id="KW-1185">Reference proteome</keyword>
<protein>
    <recommendedName>
        <fullName evidence="6">TonB-dependent receptor-like beta-barrel domain-containing protein</fullName>
    </recommendedName>
</protein>
<dbReference type="InterPro" id="IPR036942">
    <property type="entry name" value="Beta-barrel_TonB_sf"/>
</dbReference>
<dbReference type="STRING" id="742726.HMPREF9448_02543"/>
<dbReference type="Gene3D" id="2.40.170.20">
    <property type="entry name" value="TonB-dependent receptor, beta-barrel domain"/>
    <property type="match status" value="1"/>
</dbReference>
<evidence type="ECO:0000256" key="1">
    <source>
        <dbReference type="ARBA" id="ARBA00004442"/>
    </source>
</evidence>
<proteinExistence type="predicted"/>
<keyword evidence="3" id="KW-0998">Cell outer membrane</keyword>
<evidence type="ECO:0000256" key="3">
    <source>
        <dbReference type="ARBA" id="ARBA00023237"/>
    </source>
</evidence>
<dbReference type="RefSeq" id="WP_008862921.1">
    <property type="nucleotide sequence ID" value="NZ_JH815206.1"/>
</dbReference>
<dbReference type="eggNOG" id="COG4206">
    <property type="taxonomic scope" value="Bacteria"/>
</dbReference>
<comment type="subcellular location">
    <subcellularLocation>
        <location evidence="1">Cell outer membrane</location>
    </subcellularLocation>
</comment>
<sequence>MKRFSFLIISVFPFFLSAQVRSDSLRREVTIEKDFTPIVRDASKINTLPEVEAPTVTKQSIRYSDWTVPTPLEPCAVLLAPGGFGEKTEENQSRGYVDFGIGNYLNMVGNAGYRILQNDKDKLGVWLQHRSTCGTVDYNQSLTEDYPDSKKMHRLEERVVANYLHSFGKLDLGISGGYRYDSFNYYGLRYSGLTGISSPNQEINRFFLKSHIASTAGESDLLYKVSLAYYRYGYHRGYLQGEKGAAENLVNADFTLSAPIDRRSSISLDGSFDYVGYSRLQSAANYGMISLNPRYDWRNEHVAFAVGVKADVSFNNGTILRFSPDVRFDWTIVPDVQFYTAFTGGKKLNTWRSVSAYTLYFNPSTQVDNTYVPLDASLGIRINALPGFSVGLSGGYEICKKALFLLPEDLNGEFTGVSRFWGIDANALKAELDVSYRYGTKLEASAKVGYHRWKTADGGETISYNRPQWEGGVNIRYMPVRPFTLEAGYEFAAGREYSNLGKLSDIHLVHLKASYAFTSWFSLYGLTDNVLNRKYDILYGMPAQGINFMFGVDLKF</sequence>
<dbReference type="GeneID" id="77849727"/>
<dbReference type="SUPFAM" id="SSF56935">
    <property type="entry name" value="Porins"/>
    <property type="match status" value="1"/>
</dbReference>
<dbReference type="OrthoDB" id="1264254at2"/>
<evidence type="ECO:0000313" key="4">
    <source>
        <dbReference type="EMBL" id="EJZ62421.1"/>
    </source>
</evidence>
<gene>
    <name evidence="4" type="ORF">HMPREF9448_02543</name>
</gene>
<dbReference type="HOGENOM" id="CLU_033417_0_0_10"/>
<keyword evidence="2" id="KW-0472">Membrane</keyword>
<evidence type="ECO:0000313" key="5">
    <source>
        <dbReference type="Proteomes" id="UP000006044"/>
    </source>
</evidence>
<evidence type="ECO:0000256" key="2">
    <source>
        <dbReference type="ARBA" id="ARBA00023136"/>
    </source>
</evidence>
<name>K0WVZ7_9BACT</name>